<dbReference type="Gene3D" id="1.25.40.10">
    <property type="entry name" value="Tetratricopeptide repeat domain"/>
    <property type="match status" value="2"/>
</dbReference>
<dbReference type="SMART" id="SM00421">
    <property type="entry name" value="HTH_LUXR"/>
    <property type="match status" value="1"/>
</dbReference>
<evidence type="ECO:0000313" key="5">
    <source>
        <dbReference type="Proteomes" id="UP001500618"/>
    </source>
</evidence>
<accession>A0ABN2IF84</accession>
<dbReference type="InterPro" id="IPR027417">
    <property type="entry name" value="P-loop_NTPase"/>
</dbReference>
<dbReference type="SUPFAM" id="SSF48452">
    <property type="entry name" value="TPR-like"/>
    <property type="match status" value="2"/>
</dbReference>
<dbReference type="PANTHER" id="PTHR16305:SF28">
    <property type="entry name" value="GUANYLATE CYCLASE DOMAIN-CONTAINING PROTEIN"/>
    <property type="match status" value="1"/>
</dbReference>
<dbReference type="InterPro" id="IPR041664">
    <property type="entry name" value="AAA_16"/>
</dbReference>
<dbReference type="SUPFAM" id="SSF46894">
    <property type="entry name" value="C-terminal effector domain of the bipartite response regulators"/>
    <property type="match status" value="1"/>
</dbReference>
<dbReference type="Pfam" id="PF13191">
    <property type="entry name" value="AAA_16"/>
    <property type="match status" value="1"/>
</dbReference>
<dbReference type="InterPro" id="IPR011990">
    <property type="entry name" value="TPR-like_helical_dom_sf"/>
</dbReference>
<reference evidence="4 5" key="1">
    <citation type="journal article" date="2019" name="Int. J. Syst. Evol. Microbiol.">
        <title>The Global Catalogue of Microorganisms (GCM) 10K type strain sequencing project: providing services to taxonomists for standard genome sequencing and annotation.</title>
        <authorList>
            <consortium name="The Broad Institute Genomics Platform"/>
            <consortium name="The Broad Institute Genome Sequencing Center for Infectious Disease"/>
            <person name="Wu L."/>
            <person name="Ma J."/>
        </authorList>
    </citation>
    <scope>NUCLEOTIDE SEQUENCE [LARGE SCALE GENOMIC DNA]</scope>
    <source>
        <strain evidence="4 5">JCM 14718</strain>
    </source>
</reference>
<dbReference type="CDD" id="cd06170">
    <property type="entry name" value="LuxR_C_like"/>
    <property type="match status" value="1"/>
</dbReference>
<dbReference type="Pfam" id="PF00196">
    <property type="entry name" value="GerE"/>
    <property type="match status" value="1"/>
</dbReference>
<dbReference type="PRINTS" id="PR00038">
    <property type="entry name" value="HTHLUXR"/>
</dbReference>
<keyword evidence="2" id="KW-0067">ATP-binding</keyword>
<gene>
    <name evidence="4" type="ORF">GCM10009765_61050</name>
</gene>
<dbReference type="PANTHER" id="PTHR16305">
    <property type="entry name" value="TESTICULAR SOLUBLE ADENYLYL CYCLASE"/>
    <property type="match status" value="1"/>
</dbReference>
<protein>
    <submittedName>
        <fullName evidence="4">Helix-turn-helix transcriptional regulator</fullName>
    </submittedName>
</protein>
<dbReference type="Gene3D" id="3.40.50.300">
    <property type="entry name" value="P-loop containing nucleotide triphosphate hydrolases"/>
    <property type="match status" value="1"/>
</dbReference>
<dbReference type="InterPro" id="IPR036388">
    <property type="entry name" value="WH-like_DNA-bd_sf"/>
</dbReference>
<dbReference type="EMBL" id="BAAANY010000029">
    <property type="protein sequence ID" value="GAA1703581.1"/>
    <property type="molecule type" value="Genomic_DNA"/>
</dbReference>
<organism evidence="4 5">
    <name type="scientific">Fodinicola feengrottensis</name>
    <dbReference type="NCBI Taxonomy" id="435914"/>
    <lineage>
        <taxon>Bacteria</taxon>
        <taxon>Bacillati</taxon>
        <taxon>Actinomycetota</taxon>
        <taxon>Actinomycetes</taxon>
        <taxon>Mycobacteriales</taxon>
        <taxon>Fodinicola</taxon>
    </lineage>
</organism>
<dbReference type="Gene3D" id="1.10.10.10">
    <property type="entry name" value="Winged helix-like DNA-binding domain superfamily/Winged helix DNA-binding domain"/>
    <property type="match status" value="1"/>
</dbReference>
<evidence type="ECO:0000313" key="4">
    <source>
        <dbReference type="EMBL" id="GAA1703581.1"/>
    </source>
</evidence>
<dbReference type="InterPro" id="IPR016032">
    <property type="entry name" value="Sig_transdc_resp-reg_C-effctor"/>
</dbReference>
<evidence type="ECO:0000256" key="1">
    <source>
        <dbReference type="ARBA" id="ARBA00022741"/>
    </source>
</evidence>
<dbReference type="Proteomes" id="UP001500618">
    <property type="component" value="Unassembled WGS sequence"/>
</dbReference>
<dbReference type="PROSITE" id="PS50043">
    <property type="entry name" value="HTH_LUXR_2"/>
    <property type="match status" value="1"/>
</dbReference>
<sequence>MPALVGRDAERQMLLAALESARAASGRIVLLSGEAGIGKSRLASEIAEIAAQKGSFAVLTGRGHPLHTGLAYAPIVAALRRHLTSLPDRDATEILRGLADLSRLLPDSRLPPCEPLGDPELERTRMFEAVADLIGRLAERTGVFLYVDDVHWADRGTVELLHFIGRTIADQRVMLLATYRSGEAEGPLRELAMAVRRNDPDAELILAPLSDTAVADLTRQLLGTDPTAELLRNVTVRAKGVPLFVTALVHSGQSRLRPERLPAIVRDVVVGRLHRLAARERRLLEIIAVAGDSGSEDVLHELWSGDDLDQTLRQLVIEGMIDEQAGRILSYRVAHPLYAEVAYAELTTAQRRALHAALATAIDRLHPDDVLSLAPHYRAAGALVDPARTIEVLASAGKRALRVGSGDEAMRYLEAAIAIARSTDDGARLAPLLGDLARAYQGLGKLDEAARALADGAAAAEEQGDSSQQSQLSYRLALLRSERGGSIPNTSTVDPLEVWKTADTVHIWMVADLRHGTSDQLRGIADKMIIFAERTPSAAAQAVGCSGRALHAMLDGDYEIALRAARDGMTFAVQDDNPVVTSGTARWLFMLSVLAGDLDTATKSITFGDSLNQIRLDLPSAVSSIAERLALVHYLAGDLESALEESQRGLDYARRTDISRSIGRGLRIRAFLLAERGDLTQAGNCLSEVAERYQTDENQLVAYWELAETTIALQSGQASRTGPLTYQRLRFLHDPVVGCLRLTFAGFAAVARKDVDNAREIADWLRELGRTAPFPQALADQQQALMMIADGEPDQAWPLLTSAADRLAAMGMQLLSAQARLSAAESAPTDEEARQAVKICLAVFERAGAVPWLDRSRQLARKLGLRAPTTRKTGELTKREAQIARLVGDGLSNREVAAQLFLSERTVETHLRNIYAWLELPSRWALTRWANDHRPAG</sequence>
<evidence type="ECO:0000256" key="2">
    <source>
        <dbReference type="ARBA" id="ARBA00022840"/>
    </source>
</evidence>
<proteinExistence type="predicted"/>
<dbReference type="InterPro" id="IPR000792">
    <property type="entry name" value="Tscrpt_reg_LuxR_C"/>
</dbReference>
<dbReference type="RefSeq" id="WP_344313725.1">
    <property type="nucleotide sequence ID" value="NZ_BAAANY010000029.1"/>
</dbReference>
<dbReference type="SUPFAM" id="SSF52540">
    <property type="entry name" value="P-loop containing nucleoside triphosphate hydrolases"/>
    <property type="match status" value="1"/>
</dbReference>
<feature type="domain" description="HTH luxR-type" evidence="3">
    <location>
        <begin position="869"/>
        <end position="934"/>
    </location>
</feature>
<keyword evidence="5" id="KW-1185">Reference proteome</keyword>
<name>A0ABN2IF84_9ACTN</name>
<evidence type="ECO:0000259" key="3">
    <source>
        <dbReference type="PROSITE" id="PS50043"/>
    </source>
</evidence>
<comment type="caution">
    <text evidence="4">The sequence shown here is derived from an EMBL/GenBank/DDBJ whole genome shotgun (WGS) entry which is preliminary data.</text>
</comment>
<keyword evidence="1" id="KW-0547">Nucleotide-binding</keyword>